<feature type="transmembrane region" description="Helical" evidence="13">
    <location>
        <begin position="272"/>
        <end position="292"/>
    </location>
</feature>
<keyword evidence="4" id="KW-1003">Cell membrane</keyword>
<keyword evidence="15" id="KW-1185">Reference proteome</keyword>
<dbReference type="Proteomes" id="UP000036503">
    <property type="component" value="Unassembled WGS sequence"/>
</dbReference>
<feature type="transmembrane region" description="Helical" evidence="13">
    <location>
        <begin position="330"/>
        <end position="355"/>
    </location>
</feature>
<keyword evidence="12" id="KW-0479">Metal-binding</keyword>
<evidence type="ECO:0000256" key="1">
    <source>
        <dbReference type="ARBA" id="ARBA00004429"/>
    </source>
</evidence>
<keyword evidence="10" id="KW-0406">Ion transport</keyword>
<evidence type="ECO:0000256" key="10">
    <source>
        <dbReference type="ARBA" id="ARBA00023065"/>
    </source>
</evidence>
<comment type="caution">
    <text evidence="14">The sequence shown here is derived from an EMBL/GenBank/DDBJ whole genome shotgun (WGS) entry which is preliminary data.</text>
</comment>
<feature type="transmembrane region" description="Helical" evidence="13">
    <location>
        <begin position="448"/>
        <end position="472"/>
    </location>
</feature>
<dbReference type="STRING" id="39029.BSR42_04925"/>
<comment type="similarity">
    <text evidence="2">Belongs to the TrkH potassium transport family.</text>
</comment>
<reference evidence="14 15" key="1">
    <citation type="submission" date="2015-06" db="EMBL/GenBank/DDBJ databases">
        <title>Draft genome sequence of beer spoilage bacterium Megasphaera cerevisiae type strain 20462.</title>
        <authorList>
            <person name="Kutumbaka K."/>
            <person name="Pasmowitz J."/>
            <person name="Mategko J."/>
            <person name="Reyes D."/>
            <person name="Friedrich A."/>
            <person name="Han S."/>
            <person name="Martens-Habbena W."/>
            <person name="Neal-McKinney J."/>
            <person name="Janagama H.K."/>
            <person name="Nadala C."/>
            <person name="Samadpour M."/>
        </authorList>
    </citation>
    <scope>NUCLEOTIDE SEQUENCE [LARGE SCALE GENOMIC DNA]</scope>
    <source>
        <strain evidence="14 15">DSM 20462</strain>
    </source>
</reference>
<evidence type="ECO:0000256" key="7">
    <source>
        <dbReference type="ARBA" id="ARBA00022692"/>
    </source>
</evidence>
<feature type="binding site" evidence="12">
    <location>
        <position position="218"/>
    </location>
    <ligand>
        <name>K(+)</name>
        <dbReference type="ChEBI" id="CHEBI:29103"/>
    </ligand>
</feature>
<dbReference type="InterPro" id="IPR004772">
    <property type="entry name" value="TrkH"/>
</dbReference>
<evidence type="ECO:0000256" key="11">
    <source>
        <dbReference type="ARBA" id="ARBA00023136"/>
    </source>
</evidence>
<dbReference type="OrthoDB" id="9810952at2"/>
<feature type="transmembrane region" description="Helical" evidence="13">
    <location>
        <begin position="238"/>
        <end position="256"/>
    </location>
</feature>
<evidence type="ECO:0000256" key="8">
    <source>
        <dbReference type="ARBA" id="ARBA00022958"/>
    </source>
</evidence>
<sequence length="483" mass="52903">MDLHVVSRFLGRIALAQSGVMAFPLGMALWYGENSIYSLLLTLLLCAALGSIFLRYGYARTHNLTMREGIAITGLGWLLATLLGMLPYALGGYLGVLDGTFESISGFTGTGATVIEDIETLPHSILFWRSMTHWLGGLGIIVIFIALLPEAGQSSVYMYNAESTGPTRERIMPRLHDMTNVLFRMYMVFTAVAFIVFLLCGMDGMSALNHALSTISAGGFSTFNNSAAHFESPAVEGWMTFFMVLTGGNFGLYYRVYQKGLAVLKQDTEFKAYLLILGGATMMTGLNLLYAFDVTWSTALRYASFQVASIATTGFVSADYDIWPAFSKNILLLLMISGGCAGSTAAGIKISRVVILVKALRLMVYQKLHPQMAVRLQMNGRTISADTIHLVGRFFFVYMLFIVWWALLLTLDGINVFDAIGISVTTMGCIGPAFGITGATSTYAGLSVFSKTILCMSMLLGRLEIFTVLVMLQRSFWKSKGLW</sequence>
<evidence type="ECO:0000313" key="14">
    <source>
        <dbReference type="EMBL" id="KMO86818.1"/>
    </source>
</evidence>
<dbReference type="PANTHER" id="PTHR32024:SF2">
    <property type="entry name" value="TRK SYSTEM POTASSIUM UPTAKE PROTEIN TRKG-RELATED"/>
    <property type="match status" value="1"/>
</dbReference>
<dbReference type="GO" id="GO:0015379">
    <property type="term" value="F:potassium:chloride symporter activity"/>
    <property type="evidence" value="ECO:0007669"/>
    <property type="project" value="InterPro"/>
</dbReference>
<evidence type="ECO:0000256" key="9">
    <source>
        <dbReference type="ARBA" id="ARBA00022989"/>
    </source>
</evidence>
<evidence type="ECO:0000256" key="4">
    <source>
        <dbReference type="ARBA" id="ARBA00022475"/>
    </source>
</evidence>
<feature type="transmembrane region" description="Helical" evidence="13">
    <location>
        <begin position="70"/>
        <end position="90"/>
    </location>
</feature>
<dbReference type="GO" id="GO:0046872">
    <property type="term" value="F:metal ion binding"/>
    <property type="evidence" value="ECO:0007669"/>
    <property type="project" value="UniProtKB-KW"/>
</dbReference>
<keyword evidence="3" id="KW-0813">Transport</keyword>
<dbReference type="PIRSF" id="PIRSF006247">
    <property type="entry name" value="TrkH"/>
    <property type="match status" value="1"/>
</dbReference>
<feature type="transmembrane region" description="Helical" evidence="13">
    <location>
        <begin position="181"/>
        <end position="199"/>
    </location>
</feature>
<dbReference type="PATRIC" id="fig|1122219.3.peg.716"/>
<evidence type="ECO:0000313" key="15">
    <source>
        <dbReference type="Proteomes" id="UP000036503"/>
    </source>
</evidence>
<feature type="transmembrane region" description="Helical" evidence="13">
    <location>
        <begin position="36"/>
        <end position="58"/>
    </location>
</feature>
<keyword evidence="7 13" id="KW-0812">Transmembrane</keyword>
<accession>A0A0J6WX59</accession>
<evidence type="ECO:0000256" key="12">
    <source>
        <dbReference type="PIRSR" id="PIRSR006247-1"/>
    </source>
</evidence>
<dbReference type="AlphaFoldDB" id="A0A0J6WX59"/>
<evidence type="ECO:0000256" key="13">
    <source>
        <dbReference type="SAM" id="Phobius"/>
    </source>
</evidence>
<dbReference type="RefSeq" id="WP_048513987.1">
    <property type="nucleotide sequence ID" value="NZ_FUXD01000001.1"/>
</dbReference>
<feature type="transmembrane region" description="Helical" evidence="13">
    <location>
        <begin position="9"/>
        <end position="30"/>
    </location>
</feature>
<gene>
    <name evidence="14" type="ORF">AB840_06305</name>
</gene>
<protein>
    <submittedName>
        <fullName evidence="14">Potassium transporter</fullName>
    </submittedName>
</protein>
<proteinExistence type="inferred from homology"/>
<keyword evidence="11 13" id="KW-0472">Membrane</keyword>
<dbReference type="Pfam" id="PF02386">
    <property type="entry name" value="TrkH"/>
    <property type="match status" value="1"/>
</dbReference>
<evidence type="ECO:0000256" key="5">
    <source>
        <dbReference type="ARBA" id="ARBA00022519"/>
    </source>
</evidence>
<dbReference type="GO" id="GO:0005886">
    <property type="term" value="C:plasma membrane"/>
    <property type="evidence" value="ECO:0007669"/>
    <property type="project" value="UniProtKB-SubCell"/>
</dbReference>
<evidence type="ECO:0000256" key="2">
    <source>
        <dbReference type="ARBA" id="ARBA00009137"/>
    </source>
</evidence>
<keyword evidence="5" id="KW-0997">Cell inner membrane</keyword>
<feature type="binding site" evidence="12">
    <location>
        <position position="313"/>
    </location>
    <ligand>
        <name>K(+)</name>
        <dbReference type="ChEBI" id="CHEBI:29103"/>
    </ligand>
</feature>
<dbReference type="InterPro" id="IPR003445">
    <property type="entry name" value="Cat_transpt"/>
</dbReference>
<keyword evidence="8 12" id="KW-0630">Potassium</keyword>
<organism evidence="14 15">
    <name type="scientific">Megasphaera cerevisiae DSM 20462</name>
    <dbReference type="NCBI Taxonomy" id="1122219"/>
    <lineage>
        <taxon>Bacteria</taxon>
        <taxon>Bacillati</taxon>
        <taxon>Bacillota</taxon>
        <taxon>Negativicutes</taxon>
        <taxon>Veillonellales</taxon>
        <taxon>Veillonellaceae</taxon>
        <taxon>Megasphaera</taxon>
    </lineage>
</organism>
<keyword evidence="6" id="KW-0633">Potassium transport</keyword>
<keyword evidence="9 13" id="KW-1133">Transmembrane helix</keyword>
<feature type="binding site" evidence="12">
    <location>
        <position position="110"/>
    </location>
    <ligand>
        <name>K(+)</name>
        <dbReference type="ChEBI" id="CHEBI:29103"/>
    </ligand>
</feature>
<feature type="transmembrane region" description="Helical" evidence="13">
    <location>
        <begin position="390"/>
        <end position="409"/>
    </location>
</feature>
<name>A0A0J6WX59_9FIRM</name>
<dbReference type="InParanoid" id="A0A0J6WX59"/>
<feature type="transmembrane region" description="Helical" evidence="13">
    <location>
        <begin position="131"/>
        <end position="148"/>
    </location>
</feature>
<evidence type="ECO:0000256" key="6">
    <source>
        <dbReference type="ARBA" id="ARBA00022538"/>
    </source>
</evidence>
<dbReference type="EMBL" id="LEKT01000015">
    <property type="protein sequence ID" value="KMO86818.1"/>
    <property type="molecule type" value="Genomic_DNA"/>
</dbReference>
<evidence type="ECO:0000256" key="3">
    <source>
        <dbReference type="ARBA" id="ARBA00022448"/>
    </source>
</evidence>
<dbReference type="PANTHER" id="PTHR32024">
    <property type="entry name" value="TRK SYSTEM POTASSIUM UPTAKE PROTEIN TRKG-RELATED"/>
    <property type="match status" value="1"/>
</dbReference>
<feature type="transmembrane region" description="Helical" evidence="13">
    <location>
        <begin position="416"/>
        <end position="436"/>
    </location>
</feature>
<comment type="subcellular location">
    <subcellularLocation>
        <location evidence="1">Cell inner membrane</location>
        <topology evidence="1">Multi-pass membrane protein</topology>
    </subcellularLocation>
</comment>
<dbReference type="FunCoup" id="A0A0J6WX59">
    <property type="interactions" value="257"/>
</dbReference>